<proteinExistence type="predicted"/>
<sequence length="47" mass="5273">MARLITIIVQAMVIVSAMRHVIIISLNVGTILYVSKRLMKMTMIADL</sequence>
<reference evidence="2" key="2">
    <citation type="journal article" date="2021" name="PeerJ">
        <title>Extensive microbial diversity within the chicken gut microbiome revealed by metagenomics and culture.</title>
        <authorList>
            <person name="Gilroy R."/>
            <person name="Ravi A."/>
            <person name="Getino M."/>
            <person name="Pursley I."/>
            <person name="Horton D.L."/>
            <person name="Alikhan N.F."/>
            <person name="Baker D."/>
            <person name="Gharbi K."/>
            <person name="Hall N."/>
            <person name="Watson M."/>
            <person name="Adriaenssens E.M."/>
            <person name="Foster-Nyarko E."/>
            <person name="Jarju S."/>
            <person name="Secka A."/>
            <person name="Antonio M."/>
            <person name="Oren A."/>
            <person name="Chaudhuri R.R."/>
            <person name="La Ragione R."/>
            <person name="Hildebrand F."/>
            <person name="Pallen M.J."/>
        </authorList>
    </citation>
    <scope>NUCLEOTIDE SEQUENCE</scope>
    <source>
        <strain evidence="2">10037</strain>
    </source>
</reference>
<reference evidence="2" key="1">
    <citation type="submission" date="2020-10" db="EMBL/GenBank/DDBJ databases">
        <authorList>
            <person name="Gilroy R."/>
        </authorList>
    </citation>
    <scope>NUCLEOTIDE SEQUENCE</scope>
    <source>
        <strain evidence="2">10037</strain>
    </source>
</reference>
<feature type="transmembrane region" description="Helical" evidence="1">
    <location>
        <begin position="6"/>
        <end position="34"/>
    </location>
</feature>
<dbReference type="AlphaFoldDB" id="A0A9D9N923"/>
<evidence type="ECO:0000313" key="2">
    <source>
        <dbReference type="EMBL" id="MBO8465048.1"/>
    </source>
</evidence>
<dbReference type="Proteomes" id="UP000823597">
    <property type="component" value="Unassembled WGS sequence"/>
</dbReference>
<accession>A0A9D9N923</accession>
<evidence type="ECO:0000313" key="3">
    <source>
        <dbReference type="Proteomes" id="UP000823597"/>
    </source>
</evidence>
<protein>
    <submittedName>
        <fullName evidence="2">Uncharacterized protein</fullName>
    </submittedName>
</protein>
<comment type="caution">
    <text evidence="2">The sequence shown here is derived from an EMBL/GenBank/DDBJ whole genome shotgun (WGS) entry which is preliminary data.</text>
</comment>
<gene>
    <name evidence="2" type="ORF">IAB93_03520</name>
</gene>
<organism evidence="2 3">
    <name type="scientific">Candidatus Merdivivens pullistercoris</name>
    <dbReference type="NCBI Taxonomy" id="2840873"/>
    <lineage>
        <taxon>Bacteria</taxon>
        <taxon>Pseudomonadati</taxon>
        <taxon>Bacteroidota</taxon>
        <taxon>Bacteroidia</taxon>
        <taxon>Bacteroidales</taxon>
        <taxon>Muribaculaceae</taxon>
        <taxon>Muribaculaceae incertae sedis</taxon>
        <taxon>Candidatus Merdivivens</taxon>
    </lineage>
</organism>
<dbReference type="EMBL" id="JADIME010000036">
    <property type="protein sequence ID" value="MBO8465048.1"/>
    <property type="molecule type" value="Genomic_DNA"/>
</dbReference>
<keyword evidence="1" id="KW-1133">Transmembrane helix</keyword>
<name>A0A9D9N923_9BACT</name>
<keyword evidence="1" id="KW-0812">Transmembrane</keyword>
<keyword evidence="1" id="KW-0472">Membrane</keyword>
<evidence type="ECO:0000256" key="1">
    <source>
        <dbReference type="SAM" id="Phobius"/>
    </source>
</evidence>